<keyword evidence="4 6" id="KW-0472">Membrane</keyword>
<dbReference type="Proteomes" id="UP000377798">
    <property type="component" value="Unassembled WGS sequence"/>
</dbReference>
<comment type="caution">
    <text evidence="7">The sequence shown here is derived from an EMBL/GenBank/DDBJ whole genome shotgun (WGS) entry which is preliminary data.</text>
</comment>
<evidence type="ECO:0000313" key="7">
    <source>
        <dbReference type="EMBL" id="VFB17071.1"/>
    </source>
</evidence>
<gene>
    <name evidence="7" type="primary">nirC</name>
    <name evidence="7" type="ORF">NCTC13150_01654</name>
</gene>
<evidence type="ECO:0000256" key="1">
    <source>
        <dbReference type="ARBA" id="ARBA00004141"/>
    </source>
</evidence>
<dbReference type="PANTHER" id="PTHR30520:SF8">
    <property type="entry name" value="NITRITE TRANSPORTER NIRC"/>
    <property type="match status" value="1"/>
</dbReference>
<proteinExistence type="inferred from homology"/>
<feature type="transmembrane region" description="Helical" evidence="6">
    <location>
        <begin position="102"/>
        <end position="130"/>
    </location>
</feature>
<feature type="transmembrane region" description="Helical" evidence="6">
    <location>
        <begin position="26"/>
        <end position="49"/>
    </location>
</feature>
<dbReference type="InterPro" id="IPR000292">
    <property type="entry name" value="For/NO2_transpt"/>
</dbReference>
<dbReference type="Gene3D" id="1.20.1080.10">
    <property type="entry name" value="Glycerol uptake facilitator protein"/>
    <property type="match status" value="1"/>
</dbReference>
<dbReference type="GO" id="GO:0005886">
    <property type="term" value="C:plasma membrane"/>
    <property type="evidence" value="ECO:0007669"/>
    <property type="project" value="TreeGrafter"/>
</dbReference>
<dbReference type="EMBL" id="CAACYI010000001">
    <property type="protein sequence ID" value="VFB17071.1"/>
    <property type="molecule type" value="Genomic_DNA"/>
</dbReference>
<feature type="transmembrane region" description="Helical" evidence="6">
    <location>
        <begin position="221"/>
        <end position="247"/>
    </location>
</feature>
<name>A0A8H2M6P2_9FIRM</name>
<dbReference type="InterPro" id="IPR024002">
    <property type="entry name" value="For/NO2_transpt_CS"/>
</dbReference>
<feature type="transmembrane region" description="Helical" evidence="6">
    <location>
        <begin position="150"/>
        <end position="169"/>
    </location>
</feature>
<reference evidence="7 8" key="1">
    <citation type="submission" date="2019-02" db="EMBL/GenBank/DDBJ databases">
        <authorList>
            <consortium name="Pathogen Informatics"/>
        </authorList>
    </citation>
    <scope>NUCLEOTIDE SEQUENCE [LARGE SCALE GENOMIC DNA]</scope>
    <source>
        <strain evidence="7 8">3012STDY7089603</strain>
    </source>
</reference>
<evidence type="ECO:0000256" key="6">
    <source>
        <dbReference type="SAM" id="Phobius"/>
    </source>
</evidence>
<comment type="similarity">
    <text evidence="5">Belongs to the FNT transporter (TC 1.A.16) family.</text>
</comment>
<evidence type="ECO:0000256" key="5">
    <source>
        <dbReference type="ARBA" id="ARBA00049660"/>
    </source>
</evidence>
<accession>A0A8H2M6P2</accession>
<comment type="subcellular location">
    <subcellularLocation>
        <location evidence="1">Membrane</location>
        <topology evidence="1">Multi-pass membrane protein</topology>
    </subcellularLocation>
</comment>
<dbReference type="InterPro" id="IPR023271">
    <property type="entry name" value="Aquaporin-like"/>
</dbReference>
<sequence>MYQEDINQLLKGARAKFTLYRQHPGGFFLSSILAGLYIGFGICFVFSLAGLLGGFLGTKVLMGFCFSVALSLVVVAGGELFTGNCLVMTLPLAKKELSLKNFLALMAFCWLGNLIGSFLCSLFFLGSGLYSPGVQEAVLEATLLKTSLGFFPLLCRAILCNTLVCLAIWSCNRIKDGAGKILMVILCIACFFISGYEHSIANMTLFFISALGGGSIPLSAYVYNLLLATLGNFIGGAFLVALPYLFIASKPDKSSNFKEDL</sequence>
<dbReference type="Pfam" id="PF01226">
    <property type="entry name" value="Form_Nir_trans"/>
    <property type="match status" value="1"/>
</dbReference>
<dbReference type="PROSITE" id="PS01005">
    <property type="entry name" value="FORMATE_NITRITE_TP_1"/>
    <property type="match status" value="1"/>
</dbReference>
<keyword evidence="3 6" id="KW-1133">Transmembrane helix</keyword>
<protein>
    <submittedName>
        <fullName evidence="7">Probable nitrite transporter</fullName>
    </submittedName>
</protein>
<dbReference type="RefSeq" id="WP_131749704.1">
    <property type="nucleotide sequence ID" value="NZ_CAACYI010000001.1"/>
</dbReference>
<dbReference type="GO" id="GO:0015499">
    <property type="term" value="F:formate transmembrane transporter activity"/>
    <property type="evidence" value="ECO:0007669"/>
    <property type="project" value="TreeGrafter"/>
</dbReference>
<feature type="transmembrane region" description="Helical" evidence="6">
    <location>
        <begin position="61"/>
        <end position="81"/>
    </location>
</feature>
<keyword evidence="8" id="KW-1185">Reference proteome</keyword>
<dbReference type="AlphaFoldDB" id="A0A8H2M6P2"/>
<feature type="transmembrane region" description="Helical" evidence="6">
    <location>
        <begin position="181"/>
        <end position="201"/>
    </location>
</feature>
<keyword evidence="2 6" id="KW-0812">Transmembrane</keyword>
<evidence type="ECO:0000256" key="4">
    <source>
        <dbReference type="ARBA" id="ARBA00023136"/>
    </source>
</evidence>
<evidence type="ECO:0000256" key="3">
    <source>
        <dbReference type="ARBA" id="ARBA00022989"/>
    </source>
</evidence>
<evidence type="ECO:0000256" key="2">
    <source>
        <dbReference type="ARBA" id="ARBA00022692"/>
    </source>
</evidence>
<evidence type="ECO:0000313" key="8">
    <source>
        <dbReference type="Proteomes" id="UP000377798"/>
    </source>
</evidence>
<dbReference type="PANTHER" id="PTHR30520">
    <property type="entry name" value="FORMATE TRANSPORTER-RELATED"/>
    <property type="match status" value="1"/>
</dbReference>
<organism evidence="7 8">
    <name type="scientific">Urinicoccus massiliensis</name>
    <dbReference type="NCBI Taxonomy" id="1723382"/>
    <lineage>
        <taxon>Bacteria</taxon>
        <taxon>Bacillati</taxon>
        <taxon>Bacillota</taxon>
        <taxon>Tissierellia</taxon>
        <taxon>Tissierellales</taxon>
        <taxon>Peptoniphilaceae</taxon>
        <taxon>Urinicoccus</taxon>
    </lineage>
</organism>